<keyword evidence="3" id="KW-1185">Reference proteome</keyword>
<protein>
    <submittedName>
        <fullName evidence="2">Uncharacterized protein</fullName>
    </submittedName>
</protein>
<dbReference type="EMBL" id="BAABME010011960">
    <property type="protein sequence ID" value="GAA0184521.1"/>
    <property type="molecule type" value="Genomic_DNA"/>
</dbReference>
<evidence type="ECO:0000313" key="3">
    <source>
        <dbReference type="Proteomes" id="UP001454036"/>
    </source>
</evidence>
<feature type="compositionally biased region" description="Polar residues" evidence="1">
    <location>
        <begin position="118"/>
        <end position="129"/>
    </location>
</feature>
<proteinExistence type="predicted"/>
<evidence type="ECO:0000256" key="1">
    <source>
        <dbReference type="SAM" id="MobiDB-lite"/>
    </source>
</evidence>
<feature type="region of interest" description="Disordered" evidence="1">
    <location>
        <begin position="77"/>
        <end position="129"/>
    </location>
</feature>
<dbReference type="AlphaFoldDB" id="A0AAV3RS24"/>
<dbReference type="Proteomes" id="UP001454036">
    <property type="component" value="Unassembled WGS sequence"/>
</dbReference>
<reference evidence="2 3" key="1">
    <citation type="submission" date="2024-01" db="EMBL/GenBank/DDBJ databases">
        <title>The complete chloroplast genome sequence of Lithospermum erythrorhizon: insights into the phylogenetic relationship among Boraginaceae species and the maternal lineages of purple gromwells.</title>
        <authorList>
            <person name="Okada T."/>
            <person name="Watanabe K."/>
        </authorList>
    </citation>
    <scope>NUCLEOTIDE SEQUENCE [LARGE SCALE GENOMIC DNA]</scope>
</reference>
<sequence length="129" mass="14500">MEKKVSQLVAEKEESMGGEVKLLSERVATLSRDLVKETSMLKNQEDILVTENKNAEKIKRNIEESKQTAEERIAAVRKEEDGAADIKKRAQELSQSLEEQEKEYQTNFGDLEPKQLEDGTSSCGSALNL</sequence>
<feature type="compositionally biased region" description="Basic and acidic residues" evidence="1">
    <location>
        <begin position="77"/>
        <end position="91"/>
    </location>
</feature>
<name>A0AAV3RS24_LITER</name>
<evidence type="ECO:0000313" key="2">
    <source>
        <dbReference type="EMBL" id="GAA0184521.1"/>
    </source>
</evidence>
<organism evidence="2 3">
    <name type="scientific">Lithospermum erythrorhizon</name>
    <name type="common">Purple gromwell</name>
    <name type="synonym">Lithospermum officinale var. erythrorhizon</name>
    <dbReference type="NCBI Taxonomy" id="34254"/>
    <lineage>
        <taxon>Eukaryota</taxon>
        <taxon>Viridiplantae</taxon>
        <taxon>Streptophyta</taxon>
        <taxon>Embryophyta</taxon>
        <taxon>Tracheophyta</taxon>
        <taxon>Spermatophyta</taxon>
        <taxon>Magnoliopsida</taxon>
        <taxon>eudicotyledons</taxon>
        <taxon>Gunneridae</taxon>
        <taxon>Pentapetalae</taxon>
        <taxon>asterids</taxon>
        <taxon>lamiids</taxon>
        <taxon>Boraginales</taxon>
        <taxon>Boraginaceae</taxon>
        <taxon>Boraginoideae</taxon>
        <taxon>Lithospermeae</taxon>
        <taxon>Lithospermum</taxon>
    </lineage>
</organism>
<gene>
    <name evidence="2" type="ORF">LIER_31809</name>
</gene>
<comment type="caution">
    <text evidence="2">The sequence shown here is derived from an EMBL/GenBank/DDBJ whole genome shotgun (WGS) entry which is preliminary data.</text>
</comment>
<accession>A0AAV3RS24</accession>